<protein>
    <submittedName>
        <fullName evidence="1">Uncharacterized protein</fullName>
    </submittedName>
</protein>
<proteinExistence type="predicted"/>
<dbReference type="EMBL" id="QAOM01000011">
    <property type="protein sequence ID" value="PTQ83994.1"/>
    <property type="molecule type" value="Genomic_DNA"/>
</dbReference>
<gene>
    <name evidence="1" type="ORF">C8U37_11179</name>
</gene>
<keyword evidence="2" id="KW-1185">Reference proteome</keyword>
<sequence length="66" mass="7126">MIKSNEPSFSGERRLRRSSGCIPFAFSDESGFIGVQSDCYRCAPVSRPFTGDGDVLHTLLLSAGAK</sequence>
<evidence type="ECO:0000313" key="1">
    <source>
        <dbReference type="EMBL" id="PTQ83994.1"/>
    </source>
</evidence>
<organism evidence="1 2">
    <name type="scientific">Trichococcus patagoniensis</name>
    <dbReference type="NCBI Taxonomy" id="382641"/>
    <lineage>
        <taxon>Bacteria</taxon>
        <taxon>Bacillati</taxon>
        <taxon>Bacillota</taxon>
        <taxon>Bacilli</taxon>
        <taxon>Lactobacillales</taxon>
        <taxon>Carnobacteriaceae</taxon>
        <taxon>Trichococcus</taxon>
    </lineage>
</organism>
<comment type="caution">
    <text evidence="1">The sequence shown here is derived from an EMBL/GenBank/DDBJ whole genome shotgun (WGS) entry which is preliminary data.</text>
</comment>
<accession>A0A2T5IJI5</accession>
<dbReference type="Proteomes" id="UP000244161">
    <property type="component" value="Unassembled WGS sequence"/>
</dbReference>
<evidence type="ECO:0000313" key="2">
    <source>
        <dbReference type="Proteomes" id="UP000244161"/>
    </source>
</evidence>
<name>A0A2T5IJI5_9LACT</name>
<reference evidence="1 2" key="1">
    <citation type="submission" date="2018-04" db="EMBL/GenBank/DDBJ databases">
        <title>Genomic Encyclopedia of Archaeal and Bacterial Type Strains, Phase II (KMG-II): from individual species to whole genera.</title>
        <authorList>
            <person name="Goeker M."/>
        </authorList>
    </citation>
    <scope>NUCLEOTIDE SEQUENCE [LARGE SCALE GENOMIC DNA]</scope>
    <source>
        <strain evidence="1 2">DSM 18806</strain>
    </source>
</reference>
<dbReference type="AlphaFoldDB" id="A0A2T5IJI5"/>